<name>A0A6J7EXU4_9ZZZZ</name>
<dbReference type="Gene3D" id="1.10.357.10">
    <property type="entry name" value="Tetracycline Repressor, domain 2"/>
    <property type="match status" value="1"/>
</dbReference>
<keyword evidence="3" id="KW-0804">Transcription</keyword>
<gene>
    <name evidence="5" type="ORF">UFOPK3482_01059</name>
</gene>
<dbReference type="PANTHER" id="PTHR30055:SF234">
    <property type="entry name" value="HTH-TYPE TRANSCRIPTIONAL REGULATOR BETI"/>
    <property type="match status" value="1"/>
</dbReference>
<evidence type="ECO:0000256" key="1">
    <source>
        <dbReference type="ARBA" id="ARBA00023015"/>
    </source>
</evidence>
<sequence length="214" mass="23887">MAVKQQATVGGGRQAAYSARNRARLISDAQEVLGEIGPSATIEQIAAYAEVSPTTIYKYFENKDELFIHALGEMWISWLQWANLGKAPGTRLESTLDTGRKLFWARKTHPLFANMLHNSLVEMPNFLVLSDRGEGKRVFSEIAASGEIKQDDFDQRYILWTNTYTGLLKSIFVYEELSPAEANIAFGIGLSVWGISEAKAKKIISRELVFAPQP</sequence>
<dbReference type="SUPFAM" id="SSF46689">
    <property type="entry name" value="Homeodomain-like"/>
    <property type="match status" value="1"/>
</dbReference>
<evidence type="ECO:0000313" key="5">
    <source>
        <dbReference type="EMBL" id="CAB4888317.1"/>
    </source>
</evidence>
<reference evidence="5" key="1">
    <citation type="submission" date="2020-05" db="EMBL/GenBank/DDBJ databases">
        <authorList>
            <person name="Chiriac C."/>
            <person name="Salcher M."/>
            <person name="Ghai R."/>
            <person name="Kavagutti S V."/>
        </authorList>
    </citation>
    <scope>NUCLEOTIDE SEQUENCE</scope>
</reference>
<proteinExistence type="predicted"/>
<dbReference type="InterPro" id="IPR001647">
    <property type="entry name" value="HTH_TetR"/>
</dbReference>
<dbReference type="GO" id="GO:0000976">
    <property type="term" value="F:transcription cis-regulatory region binding"/>
    <property type="evidence" value="ECO:0007669"/>
    <property type="project" value="TreeGrafter"/>
</dbReference>
<organism evidence="5">
    <name type="scientific">freshwater metagenome</name>
    <dbReference type="NCBI Taxonomy" id="449393"/>
    <lineage>
        <taxon>unclassified sequences</taxon>
        <taxon>metagenomes</taxon>
        <taxon>ecological metagenomes</taxon>
    </lineage>
</organism>
<dbReference type="PRINTS" id="PR00455">
    <property type="entry name" value="HTHTETR"/>
</dbReference>
<evidence type="ECO:0000256" key="3">
    <source>
        <dbReference type="ARBA" id="ARBA00023163"/>
    </source>
</evidence>
<dbReference type="EMBL" id="CAFBLZ010000106">
    <property type="protein sequence ID" value="CAB4888317.1"/>
    <property type="molecule type" value="Genomic_DNA"/>
</dbReference>
<dbReference type="InterPro" id="IPR023772">
    <property type="entry name" value="DNA-bd_HTH_TetR-type_CS"/>
</dbReference>
<dbReference type="PANTHER" id="PTHR30055">
    <property type="entry name" value="HTH-TYPE TRANSCRIPTIONAL REGULATOR RUTR"/>
    <property type="match status" value="1"/>
</dbReference>
<evidence type="ECO:0000259" key="4">
    <source>
        <dbReference type="PROSITE" id="PS50977"/>
    </source>
</evidence>
<protein>
    <submittedName>
        <fullName evidence="5">Unannotated protein</fullName>
    </submittedName>
</protein>
<keyword evidence="1" id="KW-0805">Transcription regulation</keyword>
<evidence type="ECO:0000256" key="2">
    <source>
        <dbReference type="ARBA" id="ARBA00023125"/>
    </source>
</evidence>
<keyword evidence="2" id="KW-0238">DNA-binding</keyword>
<dbReference type="Pfam" id="PF00440">
    <property type="entry name" value="TetR_N"/>
    <property type="match status" value="1"/>
</dbReference>
<dbReference type="InterPro" id="IPR050109">
    <property type="entry name" value="HTH-type_TetR-like_transc_reg"/>
</dbReference>
<accession>A0A6J7EXU4</accession>
<dbReference type="AlphaFoldDB" id="A0A6J7EXU4"/>
<dbReference type="PROSITE" id="PS01081">
    <property type="entry name" value="HTH_TETR_1"/>
    <property type="match status" value="1"/>
</dbReference>
<dbReference type="GO" id="GO:0003700">
    <property type="term" value="F:DNA-binding transcription factor activity"/>
    <property type="evidence" value="ECO:0007669"/>
    <property type="project" value="TreeGrafter"/>
</dbReference>
<feature type="domain" description="HTH tetR-type" evidence="4">
    <location>
        <begin position="19"/>
        <end position="78"/>
    </location>
</feature>
<dbReference type="PROSITE" id="PS50977">
    <property type="entry name" value="HTH_TETR_2"/>
    <property type="match status" value="1"/>
</dbReference>
<dbReference type="InterPro" id="IPR009057">
    <property type="entry name" value="Homeodomain-like_sf"/>
</dbReference>